<proteinExistence type="inferred from homology"/>
<dbReference type="Gene3D" id="3.40.50.1000">
    <property type="entry name" value="HAD superfamily/HAD-like"/>
    <property type="match status" value="1"/>
</dbReference>
<dbReference type="Pfam" id="PF13419">
    <property type="entry name" value="HAD_2"/>
    <property type="match status" value="1"/>
</dbReference>
<evidence type="ECO:0000313" key="7">
    <source>
        <dbReference type="Proteomes" id="UP000049578"/>
    </source>
</evidence>
<dbReference type="NCBIfam" id="TIGR01549">
    <property type="entry name" value="HAD-SF-IA-v1"/>
    <property type="match status" value="1"/>
</dbReference>
<reference evidence="6 7" key="1">
    <citation type="submission" date="2015-08" db="EMBL/GenBank/DDBJ databases">
        <title>Genome sequence of Streptococcus phocae subsp. phocae ATCC 51973T isolated from liver specimen obtained from seal.</title>
        <authorList>
            <person name="Avendano-Herrera R."/>
        </authorList>
    </citation>
    <scope>NUCLEOTIDE SEQUENCE [LARGE SCALE GENOMIC DNA]</scope>
    <source>
        <strain evidence="6 7">ATCC 51973</strain>
    </source>
</reference>
<dbReference type="SFLD" id="SFLDS00003">
    <property type="entry name" value="Haloacid_Dehalogenase"/>
    <property type="match status" value="1"/>
</dbReference>
<comment type="cofactor">
    <cofactor evidence="1">
        <name>Mg(2+)</name>
        <dbReference type="ChEBI" id="CHEBI:18420"/>
    </cofactor>
</comment>
<evidence type="ECO:0000256" key="4">
    <source>
        <dbReference type="ARBA" id="ARBA00022842"/>
    </source>
</evidence>
<dbReference type="InterPro" id="IPR023214">
    <property type="entry name" value="HAD_sf"/>
</dbReference>
<dbReference type="InterPro" id="IPR006439">
    <property type="entry name" value="HAD-SF_hydro_IA"/>
</dbReference>
<keyword evidence="5" id="KW-0119">Carbohydrate metabolism</keyword>
<dbReference type="PATRIC" id="fig|119224.3.peg.128"/>
<keyword evidence="7" id="KW-1185">Reference proteome</keyword>
<gene>
    <name evidence="6" type="ORF">AKK44_03040</name>
</gene>
<name>A0A0N8FXB2_9STRE</name>
<evidence type="ECO:0000256" key="5">
    <source>
        <dbReference type="ARBA" id="ARBA00023277"/>
    </source>
</evidence>
<dbReference type="PANTHER" id="PTHR46193">
    <property type="entry name" value="6-PHOSPHOGLUCONATE PHOSPHATASE"/>
    <property type="match status" value="1"/>
</dbReference>
<dbReference type="SUPFAM" id="SSF56784">
    <property type="entry name" value="HAD-like"/>
    <property type="match status" value="1"/>
</dbReference>
<dbReference type="NCBIfam" id="TIGR01509">
    <property type="entry name" value="HAD-SF-IA-v3"/>
    <property type="match status" value="1"/>
</dbReference>
<evidence type="ECO:0000256" key="3">
    <source>
        <dbReference type="ARBA" id="ARBA00022723"/>
    </source>
</evidence>
<dbReference type="SFLD" id="SFLDG01129">
    <property type="entry name" value="C1.5:_HAD__Beta-PGM__Phosphata"/>
    <property type="match status" value="1"/>
</dbReference>
<dbReference type="RefSeq" id="WP_054278462.1">
    <property type="nucleotide sequence ID" value="NZ_LHQM01000010.1"/>
</dbReference>
<sequence length="214" mass="23631">MIKGIIFDMDGVLFDSEPFYLQRRHDFFTSQGISIDHLAPKDFIGGNLQHIWKRLFDGTNTIQREEELSAAYAAYKSANKLPYADLLFPEVLACLSTLKQKGLQLAVASNSSREDVEHALESCHLKSYFSVVLGREDVPNGKPAPDIYQAAARALGYANEELLVVEDSQKGIAAAKAAGLTVVAITDYRYDIDQSQADKQIDHLGQLAPILAQD</sequence>
<dbReference type="CDD" id="cd07505">
    <property type="entry name" value="HAD_BPGM-like"/>
    <property type="match status" value="1"/>
</dbReference>
<evidence type="ECO:0000256" key="2">
    <source>
        <dbReference type="ARBA" id="ARBA00006171"/>
    </source>
</evidence>
<dbReference type="Proteomes" id="UP000049578">
    <property type="component" value="Unassembled WGS sequence"/>
</dbReference>
<comment type="similarity">
    <text evidence="2">Belongs to the HAD-like hydrolase superfamily. CbbY/CbbZ/Gph/YieH family.</text>
</comment>
<accession>A0A0N8FXB2</accession>
<protein>
    <submittedName>
        <fullName evidence="6">HAD family hydrolase</fullName>
    </submittedName>
</protein>
<dbReference type="InterPro" id="IPR051600">
    <property type="entry name" value="Beta-PGM-like"/>
</dbReference>
<keyword evidence="4" id="KW-0460">Magnesium</keyword>
<comment type="caution">
    <text evidence="6">The sequence shown here is derived from an EMBL/GenBank/DDBJ whole genome shotgun (WGS) entry which is preliminary data.</text>
</comment>
<dbReference type="AlphaFoldDB" id="A0A0N8FXB2"/>
<evidence type="ECO:0000313" key="6">
    <source>
        <dbReference type="EMBL" id="KPJ22643.1"/>
    </source>
</evidence>
<dbReference type="Gene3D" id="1.10.150.240">
    <property type="entry name" value="Putative phosphatase, domain 2"/>
    <property type="match status" value="1"/>
</dbReference>
<dbReference type="InterPro" id="IPR036412">
    <property type="entry name" value="HAD-like_sf"/>
</dbReference>
<dbReference type="SFLD" id="SFLDG01135">
    <property type="entry name" value="C1.5.6:_HAD__Beta-PGM__Phospha"/>
    <property type="match status" value="1"/>
</dbReference>
<evidence type="ECO:0000256" key="1">
    <source>
        <dbReference type="ARBA" id="ARBA00001946"/>
    </source>
</evidence>
<keyword evidence="6" id="KW-0378">Hydrolase</keyword>
<dbReference type="GO" id="GO:0046872">
    <property type="term" value="F:metal ion binding"/>
    <property type="evidence" value="ECO:0007669"/>
    <property type="project" value="UniProtKB-KW"/>
</dbReference>
<dbReference type="STRING" id="119224.AKK44_03040"/>
<dbReference type="InterPro" id="IPR023198">
    <property type="entry name" value="PGP-like_dom2"/>
</dbReference>
<organism evidence="6 7">
    <name type="scientific">Streptococcus phocae</name>
    <dbReference type="NCBI Taxonomy" id="119224"/>
    <lineage>
        <taxon>Bacteria</taxon>
        <taxon>Bacillati</taxon>
        <taxon>Bacillota</taxon>
        <taxon>Bacilli</taxon>
        <taxon>Lactobacillales</taxon>
        <taxon>Streptococcaceae</taxon>
        <taxon>Streptococcus</taxon>
    </lineage>
</organism>
<dbReference type="InterPro" id="IPR041492">
    <property type="entry name" value="HAD_2"/>
</dbReference>
<dbReference type="PANTHER" id="PTHR46193:SF18">
    <property type="entry name" value="HEXITOL PHOSPHATASE B"/>
    <property type="match status" value="1"/>
</dbReference>
<dbReference type="GO" id="GO:0016787">
    <property type="term" value="F:hydrolase activity"/>
    <property type="evidence" value="ECO:0007669"/>
    <property type="project" value="UniProtKB-KW"/>
</dbReference>
<dbReference type="PRINTS" id="PR00413">
    <property type="entry name" value="HADHALOGNASE"/>
</dbReference>
<keyword evidence="3" id="KW-0479">Metal-binding</keyword>
<dbReference type="EMBL" id="LHQM01000010">
    <property type="protein sequence ID" value="KPJ22643.1"/>
    <property type="molecule type" value="Genomic_DNA"/>
</dbReference>